<evidence type="ECO:0000313" key="2">
    <source>
        <dbReference type="EMBL" id="GKV51855.1"/>
    </source>
</evidence>
<organism evidence="2 3">
    <name type="scientific">Rubroshorea leprosula</name>
    <dbReference type="NCBI Taxonomy" id="152421"/>
    <lineage>
        <taxon>Eukaryota</taxon>
        <taxon>Viridiplantae</taxon>
        <taxon>Streptophyta</taxon>
        <taxon>Embryophyta</taxon>
        <taxon>Tracheophyta</taxon>
        <taxon>Spermatophyta</taxon>
        <taxon>Magnoliopsida</taxon>
        <taxon>eudicotyledons</taxon>
        <taxon>Gunneridae</taxon>
        <taxon>Pentapetalae</taxon>
        <taxon>rosids</taxon>
        <taxon>malvids</taxon>
        <taxon>Malvales</taxon>
        <taxon>Dipterocarpaceae</taxon>
        <taxon>Rubroshorea</taxon>
    </lineage>
</organism>
<feature type="region of interest" description="Disordered" evidence="1">
    <location>
        <begin position="1"/>
        <end position="23"/>
    </location>
</feature>
<reference evidence="2 3" key="1">
    <citation type="journal article" date="2021" name="Commun. Biol.">
        <title>The genome of Shorea leprosula (Dipterocarpaceae) highlights the ecological relevance of drought in aseasonal tropical rainforests.</title>
        <authorList>
            <person name="Ng K.K.S."/>
            <person name="Kobayashi M.J."/>
            <person name="Fawcett J.A."/>
            <person name="Hatakeyama M."/>
            <person name="Paape T."/>
            <person name="Ng C.H."/>
            <person name="Ang C.C."/>
            <person name="Tnah L.H."/>
            <person name="Lee C.T."/>
            <person name="Nishiyama T."/>
            <person name="Sese J."/>
            <person name="O'Brien M.J."/>
            <person name="Copetti D."/>
            <person name="Mohd Noor M.I."/>
            <person name="Ong R.C."/>
            <person name="Putra M."/>
            <person name="Sireger I.Z."/>
            <person name="Indrioko S."/>
            <person name="Kosugi Y."/>
            <person name="Izuno A."/>
            <person name="Isagi Y."/>
            <person name="Lee S.L."/>
            <person name="Shimizu K.K."/>
        </authorList>
    </citation>
    <scope>NUCLEOTIDE SEQUENCE [LARGE SCALE GENOMIC DNA]</scope>
    <source>
        <strain evidence="2">214</strain>
    </source>
</reference>
<dbReference type="Proteomes" id="UP001054252">
    <property type="component" value="Unassembled WGS sequence"/>
</dbReference>
<dbReference type="EMBL" id="BPVZ01000553">
    <property type="protein sequence ID" value="GKV51855.1"/>
    <property type="molecule type" value="Genomic_DNA"/>
</dbReference>
<evidence type="ECO:0000313" key="3">
    <source>
        <dbReference type="Proteomes" id="UP001054252"/>
    </source>
</evidence>
<name>A0AAV5MQL3_9ROSI</name>
<dbReference type="AlphaFoldDB" id="A0AAV5MQL3"/>
<accession>A0AAV5MQL3</accession>
<sequence length="68" mass="8021">MFLQSPKRQYTQRTRAWQQNREKPNNLRAMSRDGMREMQKLMLILSENSGSEVKASTSPVKLRLALRQ</sequence>
<protein>
    <submittedName>
        <fullName evidence="2">Uncharacterized protein</fullName>
    </submittedName>
</protein>
<gene>
    <name evidence="2" type="ORF">SLEP1_g58479</name>
</gene>
<keyword evidence="3" id="KW-1185">Reference proteome</keyword>
<feature type="compositionally biased region" description="Polar residues" evidence="1">
    <location>
        <begin position="1"/>
        <end position="19"/>
    </location>
</feature>
<comment type="caution">
    <text evidence="2">The sequence shown here is derived from an EMBL/GenBank/DDBJ whole genome shotgun (WGS) entry which is preliminary data.</text>
</comment>
<proteinExistence type="predicted"/>
<evidence type="ECO:0000256" key="1">
    <source>
        <dbReference type="SAM" id="MobiDB-lite"/>
    </source>
</evidence>